<dbReference type="OrthoDB" id="9775849at2"/>
<dbReference type="UniPathway" id="UPA00916">
    <property type="reaction ID" value="UER00889"/>
</dbReference>
<keyword evidence="10 12" id="KW-0630">Potassium</keyword>
<dbReference type="GO" id="GO:0004747">
    <property type="term" value="F:ribokinase activity"/>
    <property type="evidence" value="ECO:0007669"/>
    <property type="project" value="UniProtKB-UniRule"/>
</dbReference>
<dbReference type="Proteomes" id="UP000019494">
    <property type="component" value="Unassembled WGS sequence"/>
</dbReference>
<feature type="binding site" evidence="12">
    <location>
        <position position="183"/>
    </location>
    <ligand>
        <name>ATP</name>
        <dbReference type="ChEBI" id="CHEBI:30616"/>
    </ligand>
</feature>
<dbReference type="GO" id="GO:0019303">
    <property type="term" value="P:D-ribose catabolic process"/>
    <property type="evidence" value="ECO:0007669"/>
    <property type="project" value="UniProtKB-UniRule"/>
</dbReference>
<keyword evidence="7 12" id="KW-0418">Kinase</keyword>
<keyword evidence="9 12" id="KW-0460">Magnesium</keyword>
<comment type="activity regulation">
    <text evidence="12">Activated by a monovalent cation that binds near, but not in, the active site. The most likely occupant of the site in vivo is potassium. Ion binding induces a conformational change that may alter substrate affinity.</text>
</comment>
<comment type="subunit">
    <text evidence="12">Homodimer.</text>
</comment>
<keyword evidence="8 12" id="KW-0067">ATP-binding</keyword>
<evidence type="ECO:0000256" key="10">
    <source>
        <dbReference type="ARBA" id="ARBA00022958"/>
    </source>
</evidence>
<comment type="similarity">
    <text evidence="12">Belongs to the carbohydrate kinase PfkB family. Ribokinase subfamily.</text>
</comment>
<evidence type="ECO:0000256" key="5">
    <source>
        <dbReference type="ARBA" id="ARBA00022723"/>
    </source>
</evidence>
<dbReference type="GO" id="GO:0005524">
    <property type="term" value="F:ATP binding"/>
    <property type="evidence" value="ECO:0007669"/>
    <property type="project" value="UniProtKB-UniRule"/>
</dbReference>
<sequence>MRVAVVGSYGVGMTMRLPRLPTAGETLPGGEFSSGHGGKGSNQAVAAARLGADVTFLTAVGDDAMGAAARELWRAEGIDASAVVTIPHAATMVGMILVEPSGENRIVIAPGSLDHLTPEHVEAFRPQLAAADLAVASLEIPLRSAVAALRAARDAGTRTLLNPAPAQPIPDDVWPLVDVVTPNRTEAAILLGHQPDSDEPAEALAAELHAKGVASVVVTLGSHGALLLDSTGSRRIAAVPPRVVVDTTGAGDAFTAGLAVELARGESLDSAARFAAHVGAHTVSIAEVIPALPRRADLSDDPTRRHPSKGTP</sequence>
<evidence type="ECO:0000256" key="12">
    <source>
        <dbReference type="HAMAP-Rule" id="MF_01987"/>
    </source>
</evidence>
<dbReference type="PANTHER" id="PTHR10584:SF166">
    <property type="entry name" value="RIBOKINASE"/>
    <property type="match status" value="1"/>
</dbReference>
<evidence type="ECO:0000256" key="11">
    <source>
        <dbReference type="ARBA" id="ARBA00023277"/>
    </source>
</evidence>
<proteinExistence type="inferred from homology"/>
<keyword evidence="15" id="KW-1185">Reference proteome</keyword>
<dbReference type="Gene3D" id="3.40.1190.20">
    <property type="match status" value="1"/>
</dbReference>
<comment type="catalytic activity">
    <reaction evidence="12">
        <text>D-ribose + ATP = D-ribose 5-phosphate + ADP + H(+)</text>
        <dbReference type="Rhea" id="RHEA:13697"/>
        <dbReference type="ChEBI" id="CHEBI:15378"/>
        <dbReference type="ChEBI" id="CHEBI:30616"/>
        <dbReference type="ChEBI" id="CHEBI:47013"/>
        <dbReference type="ChEBI" id="CHEBI:78346"/>
        <dbReference type="ChEBI" id="CHEBI:456216"/>
        <dbReference type="EC" id="2.7.1.15"/>
    </reaction>
</comment>
<dbReference type="InterPro" id="IPR002139">
    <property type="entry name" value="Ribo/fructo_kinase"/>
</dbReference>
<dbReference type="PROSITE" id="PS00584">
    <property type="entry name" value="PFKB_KINASES_2"/>
    <property type="match status" value="1"/>
</dbReference>
<feature type="binding site" evidence="12">
    <location>
        <position position="139"/>
    </location>
    <ligand>
        <name>substrate</name>
    </ligand>
</feature>
<dbReference type="RefSeq" id="WP_034716910.1">
    <property type="nucleotide sequence ID" value="NZ_AWQS01000091.1"/>
</dbReference>
<keyword evidence="5 12" id="KW-0479">Metal-binding</keyword>
<evidence type="ECO:0000259" key="13">
    <source>
        <dbReference type="Pfam" id="PF00294"/>
    </source>
</evidence>
<dbReference type="InterPro" id="IPR029056">
    <property type="entry name" value="Ribokinase-like"/>
</dbReference>
<accession>W9GHL8</accession>
<dbReference type="Pfam" id="PF00294">
    <property type="entry name" value="PfkB"/>
    <property type="match status" value="1"/>
</dbReference>
<dbReference type="GO" id="GO:0005829">
    <property type="term" value="C:cytosol"/>
    <property type="evidence" value="ECO:0007669"/>
    <property type="project" value="TreeGrafter"/>
</dbReference>
<keyword evidence="11 12" id="KW-0119">Carbohydrate metabolism</keyword>
<dbReference type="InterPro" id="IPR011611">
    <property type="entry name" value="PfkB_dom"/>
</dbReference>
<comment type="similarity">
    <text evidence="1">Belongs to the carbohydrate kinase pfkB family.</text>
</comment>
<evidence type="ECO:0000256" key="3">
    <source>
        <dbReference type="ARBA" id="ARBA00016943"/>
    </source>
</evidence>
<comment type="pathway">
    <text evidence="12">Carbohydrate metabolism; D-ribose degradation; D-ribose 5-phosphate from beta-D-ribopyranose: step 2/2.</text>
</comment>
<feature type="binding site" evidence="12">
    <location>
        <position position="246"/>
    </location>
    <ligand>
        <name>K(+)</name>
        <dbReference type="ChEBI" id="CHEBI:29103"/>
    </ligand>
</feature>
<comment type="cofactor">
    <cofactor evidence="12">
        <name>Mg(2+)</name>
        <dbReference type="ChEBI" id="CHEBI:18420"/>
    </cofactor>
    <text evidence="12">Requires a divalent cation, most likely magnesium in vivo, as an electrophilic catalyst to aid phosphoryl group transfer. It is the chelate of the metal and the nucleotide that is the actual substrate.</text>
</comment>
<feature type="binding site" evidence="12">
    <location>
        <position position="252"/>
    </location>
    <ligand>
        <name>substrate</name>
    </ligand>
</feature>
<dbReference type="HAMAP" id="MF_01987">
    <property type="entry name" value="Ribokinase"/>
    <property type="match status" value="1"/>
</dbReference>
<reference evidence="15" key="1">
    <citation type="submission" date="2013-08" db="EMBL/GenBank/DDBJ databases">
        <title>Intrasporangium oryzae NRRL B-24470.</title>
        <authorList>
            <person name="Liu H."/>
            <person name="Wang G."/>
        </authorList>
    </citation>
    <scope>NUCLEOTIDE SEQUENCE [LARGE SCALE GENOMIC DNA]</scope>
    <source>
        <strain evidence="15">Q5-1</strain>
    </source>
</reference>
<evidence type="ECO:0000256" key="6">
    <source>
        <dbReference type="ARBA" id="ARBA00022741"/>
    </source>
</evidence>
<gene>
    <name evidence="12" type="primary">rbsK</name>
    <name evidence="14" type="ORF">N864_02775</name>
</gene>
<feature type="binding site" evidence="12">
    <location>
        <begin position="219"/>
        <end position="224"/>
    </location>
    <ligand>
        <name>ATP</name>
        <dbReference type="ChEBI" id="CHEBI:30616"/>
    </ligand>
</feature>
<feature type="binding site" evidence="12">
    <location>
        <position position="282"/>
    </location>
    <ligand>
        <name>K(+)</name>
        <dbReference type="ChEBI" id="CHEBI:29103"/>
    </ligand>
</feature>
<dbReference type="PATRIC" id="fig|584657.3.peg.2373"/>
<dbReference type="PANTHER" id="PTHR10584">
    <property type="entry name" value="SUGAR KINASE"/>
    <property type="match status" value="1"/>
</dbReference>
<organism evidence="14 15">
    <name type="scientific">Intrasporangium chromatireducens Q5-1</name>
    <dbReference type="NCBI Taxonomy" id="584657"/>
    <lineage>
        <taxon>Bacteria</taxon>
        <taxon>Bacillati</taxon>
        <taxon>Actinomycetota</taxon>
        <taxon>Actinomycetes</taxon>
        <taxon>Micrococcales</taxon>
        <taxon>Intrasporangiaceae</taxon>
        <taxon>Intrasporangium</taxon>
    </lineage>
</organism>
<comment type="function">
    <text evidence="12">Catalyzes the phosphorylation of ribose at O-5 in a reaction requiring ATP and magnesium. The resulting D-ribose-5-phosphate can then be used either for sythesis of nucleotides, histidine, and tryptophan, or as a component of the pentose phosphate pathway.</text>
</comment>
<dbReference type="EC" id="2.7.1.15" evidence="2 12"/>
<protein>
    <recommendedName>
        <fullName evidence="3 12">Ribokinase</fullName>
        <shortName evidence="12">RK</shortName>
        <ecNumber evidence="2 12">2.7.1.15</ecNumber>
    </recommendedName>
</protein>
<feature type="binding site" evidence="12">
    <location>
        <begin position="38"/>
        <end position="42"/>
    </location>
    <ligand>
        <name>substrate</name>
    </ligand>
</feature>
<evidence type="ECO:0000256" key="2">
    <source>
        <dbReference type="ARBA" id="ARBA00012035"/>
    </source>
</evidence>
<keyword evidence="4 12" id="KW-0808">Transferase</keyword>
<feature type="domain" description="Carbohydrate kinase PfkB" evidence="13">
    <location>
        <begin position="19"/>
        <end position="290"/>
    </location>
</feature>
<evidence type="ECO:0000256" key="8">
    <source>
        <dbReference type="ARBA" id="ARBA00022840"/>
    </source>
</evidence>
<evidence type="ECO:0000256" key="9">
    <source>
        <dbReference type="ARBA" id="ARBA00022842"/>
    </source>
</evidence>
<comment type="caution">
    <text evidence="14">The sequence shown here is derived from an EMBL/GenBank/DDBJ whole genome shotgun (WGS) entry which is preliminary data.</text>
</comment>
<evidence type="ECO:0000313" key="14">
    <source>
        <dbReference type="EMBL" id="EWT05726.1"/>
    </source>
</evidence>
<dbReference type="GO" id="GO:0046872">
    <property type="term" value="F:metal ion binding"/>
    <property type="evidence" value="ECO:0007669"/>
    <property type="project" value="UniProtKB-KW"/>
</dbReference>
<evidence type="ECO:0000256" key="4">
    <source>
        <dbReference type="ARBA" id="ARBA00022679"/>
    </source>
</evidence>
<dbReference type="AlphaFoldDB" id="W9GHL8"/>
<keyword evidence="12" id="KW-0963">Cytoplasm</keyword>
<dbReference type="SUPFAM" id="SSF53613">
    <property type="entry name" value="Ribokinase-like"/>
    <property type="match status" value="1"/>
</dbReference>
<dbReference type="InterPro" id="IPR002173">
    <property type="entry name" value="Carboh/pur_kinase_PfkB_CS"/>
</dbReference>
<feature type="binding site" evidence="12">
    <location>
        <position position="248"/>
    </location>
    <ligand>
        <name>K(+)</name>
        <dbReference type="ChEBI" id="CHEBI:29103"/>
    </ligand>
</feature>
<keyword evidence="6 12" id="KW-0547">Nucleotide-binding</keyword>
<comment type="caution">
    <text evidence="12">Lacks conserved residue(s) required for the propagation of feature annotation.</text>
</comment>
<evidence type="ECO:0000313" key="15">
    <source>
        <dbReference type="Proteomes" id="UP000019494"/>
    </source>
</evidence>
<comment type="subcellular location">
    <subcellularLocation>
        <location evidence="12">Cytoplasm</location>
    </subcellularLocation>
</comment>
<dbReference type="InterPro" id="IPR011877">
    <property type="entry name" value="Ribokinase"/>
</dbReference>
<feature type="binding site" evidence="12">
    <location>
        <position position="285"/>
    </location>
    <ligand>
        <name>K(+)</name>
        <dbReference type="ChEBI" id="CHEBI:29103"/>
    </ligand>
</feature>
<feature type="binding site" evidence="12">
    <location>
        <begin position="251"/>
        <end position="252"/>
    </location>
    <ligand>
        <name>ATP</name>
        <dbReference type="ChEBI" id="CHEBI:30616"/>
    </ligand>
</feature>
<evidence type="ECO:0000256" key="7">
    <source>
        <dbReference type="ARBA" id="ARBA00022777"/>
    </source>
</evidence>
<dbReference type="CDD" id="cd01174">
    <property type="entry name" value="ribokinase"/>
    <property type="match status" value="1"/>
</dbReference>
<dbReference type="EMBL" id="AWQS01000091">
    <property type="protein sequence ID" value="EWT05726.1"/>
    <property type="molecule type" value="Genomic_DNA"/>
</dbReference>
<dbReference type="PRINTS" id="PR00990">
    <property type="entry name" value="RIBOKINASE"/>
</dbReference>
<feature type="active site" description="Proton acceptor" evidence="12">
    <location>
        <position position="252"/>
    </location>
</feature>
<evidence type="ECO:0000256" key="1">
    <source>
        <dbReference type="ARBA" id="ARBA00005380"/>
    </source>
</evidence>
<name>W9GHL8_9MICO</name>